<sequence length="266" mass="30345">MAKIPILDDFLVRALRGQKAEYGHLVMKVYMRVLLLVLGKANPYMMKGLLKAAQGDKEARIKSFLEGTKVWAEDVKSLTNTNLILFNEINPPEKGHMIFLNHVNELDFPYDCYVIRKPYLANQVIKKTVIAYWWMLAMGSQVFDNSKAMSVAVSVRNLLEGLKSNSYIVYPEGHNTYTEEIQPLKKGMIKIAFDQKIPVYVALKSGIASYQQTQKGNTVGYMGLGIVNPADFTKYEEMQTHIHDLMFTKKKELDKLTEEVRTKAKP</sequence>
<comment type="caution">
    <text evidence="2">The sequence shown here is derived from an EMBL/GenBank/DDBJ whole genome shotgun (WGS) entry which is preliminary data.</text>
</comment>
<keyword evidence="2" id="KW-0808">Transferase</keyword>
<organism evidence="2 3">
    <name type="scientific">Leptospira idonii</name>
    <dbReference type="NCBI Taxonomy" id="1193500"/>
    <lineage>
        <taxon>Bacteria</taxon>
        <taxon>Pseudomonadati</taxon>
        <taxon>Spirochaetota</taxon>
        <taxon>Spirochaetia</taxon>
        <taxon>Leptospirales</taxon>
        <taxon>Leptospiraceae</taxon>
        <taxon>Leptospira</taxon>
    </lineage>
</organism>
<dbReference type="EMBL" id="RQHW01000031">
    <property type="protein sequence ID" value="TGN19439.1"/>
    <property type="molecule type" value="Genomic_DNA"/>
</dbReference>
<feature type="domain" description="Phospholipid/glycerol acyltransferase" evidence="1">
    <location>
        <begin position="96"/>
        <end position="204"/>
    </location>
</feature>
<dbReference type="SMART" id="SM00563">
    <property type="entry name" value="PlsC"/>
    <property type="match status" value="1"/>
</dbReference>
<dbReference type="RefSeq" id="WP_135760201.1">
    <property type="nucleotide sequence ID" value="NZ_RQHW01000031.1"/>
</dbReference>
<evidence type="ECO:0000313" key="2">
    <source>
        <dbReference type="EMBL" id="TGN19439.1"/>
    </source>
</evidence>
<gene>
    <name evidence="2" type="ORF">EHS15_08855</name>
</gene>
<protein>
    <submittedName>
        <fullName evidence="2">1-acyl-sn-glycerol-3-phosphate acyltransferase</fullName>
    </submittedName>
</protein>
<dbReference type="SUPFAM" id="SSF69593">
    <property type="entry name" value="Glycerol-3-phosphate (1)-acyltransferase"/>
    <property type="match status" value="1"/>
</dbReference>
<evidence type="ECO:0000259" key="1">
    <source>
        <dbReference type="SMART" id="SM00563"/>
    </source>
</evidence>
<dbReference type="AlphaFoldDB" id="A0A4R9M2A7"/>
<dbReference type="OrthoDB" id="336395at2"/>
<accession>A0A4R9M2A7</accession>
<dbReference type="InterPro" id="IPR002123">
    <property type="entry name" value="Plipid/glycerol_acylTrfase"/>
</dbReference>
<dbReference type="Proteomes" id="UP000298058">
    <property type="component" value="Unassembled WGS sequence"/>
</dbReference>
<name>A0A4R9M2A7_9LEPT</name>
<keyword evidence="3" id="KW-1185">Reference proteome</keyword>
<keyword evidence="2" id="KW-0012">Acyltransferase</keyword>
<reference evidence="2" key="1">
    <citation type="journal article" date="2019" name="PLoS Negl. Trop. Dis.">
        <title>Revisiting the worldwide diversity of Leptospira species in the environment.</title>
        <authorList>
            <person name="Vincent A.T."/>
            <person name="Schiettekatte O."/>
            <person name="Bourhy P."/>
            <person name="Veyrier F.J."/>
            <person name="Picardeau M."/>
        </authorList>
    </citation>
    <scope>NUCLEOTIDE SEQUENCE [LARGE SCALE GENOMIC DNA]</scope>
    <source>
        <strain evidence="2">201300427</strain>
    </source>
</reference>
<proteinExistence type="predicted"/>
<evidence type="ECO:0000313" key="3">
    <source>
        <dbReference type="Proteomes" id="UP000298058"/>
    </source>
</evidence>
<dbReference type="GO" id="GO:0016746">
    <property type="term" value="F:acyltransferase activity"/>
    <property type="evidence" value="ECO:0007669"/>
    <property type="project" value="UniProtKB-KW"/>
</dbReference>
<dbReference type="Pfam" id="PF01553">
    <property type="entry name" value="Acyltransferase"/>
    <property type="match status" value="1"/>
</dbReference>